<dbReference type="EMBL" id="CBTN010000036">
    <property type="protein sequence ID" value="CDH56281.1"/>
    <property type="molecule type" value="Genomic_DNA"/>
</dbReference>
<dbReference type="Pfam" id="PF01793">
    <property type="entry name" value="Glyco_transf_15"/>
    <property type="match status" value="1"/>
</dbReference>
<comment type="similarity">
    <text evidence="1">Belongs to the glycosyltransferase 15 family.</text>
</comment>
<dbReference type="AlphaFoldDB" id="A0A068S4W0"/>
<gene>
    <name evidence="5" type="ORF">LCOR_07349.1</name>
</gene>
<keyword evidence="4" id="KW-1133">Transmembrane helix</keyword>
<accession>A0A068S4W0</accession>
<dbReference type="GO" id="GO:0000032">
    <property type="term" value="P:cell wall mannoprotein biosynthetic process"/>
    <property type="evidence" value="ECO:0007669"/>
    <property type="project" value="TreeGrafter"/>
</dbReference>
<dbReference type="PANTHER" id="PTHR31121">
    <property type="entry name" value="ALPHA-1,2 MANNOSYLTRANSFERASE KTR1"/>
    <property type="match status" value="1"/>
</dbReference>
<keyword evidence="4" id="KW-0812">Transmembrane</keyword>
<sequence length="412" mass="48593">MMSKRRQTLGIQIVGALTALMIVAYFFLPAGVSTTPSAANRGGRPITNLNELSIEDFQRRPMQEQAVQATNPNRVKAAFVILARNSDLTGVRYAMRQVEDRFNHKFNYPYVFLNEQDFTTEFKTLTKSLTKGETYYGKIDPSMWGYPSYINETYAAECRQDMASRNIIYGGSESYRHMCRFQSGFFFRHPLLDDFEYYWRVEPDVQYFCDIDYDVFQMMKDNDYKYANGMTGWTLSLTEYPETIPTLWETTQEFIRKHPDYIIRGSGSLMPWLTDDGFLTYNGCHFWSNFEIGSLDFLRSKRYMDYFEYLDRAGGFFYERWGDAPVHSLAVAMFLRKEEVHFFNDIGYKHNPLMHCPTESYLQNKCHCNANENFDWDGWSCATRYRQRVDPSFVWDEFTYYNNTAPYRITAT</sequence>
<protein>
    <submittedName>
        <fullName evidence="5">Glycolipid 2-alpha-mannosyltransferase</fullName>
    </submittedName>
</protein>
<dbReference type="InterPro" id="IPR029044">
    <property type="entry name" value="Nucleotide-diphossugar_trans"/>
</dbReference>
<dbReference type="Proteomes" id="UP000027586">
    <property type="component" value="Unassembled WGS sequence"/>
</dbReference>
<dbReference type="FunFam" id="3.90.550.10:FF:000051">
    <property type="entry name" value="Alpha-1,2-mannosyltransferase (Ktr4)"/>
    <property type="match status" value="1"/>
</dbReference>
<evidence type="ECO:0000313" key="5">
    <source>
        <dbReference type="EMBL" id="CDH56281.1"/>
    </source>
</evidence>
<name>A0A068S4W0_9FUNG</name>
<reference evidence="5" key="1">
    <citation type="submission" date="2013-08" db="EMBL/GenBank/DDBJ databases">
        <title>Gene expansion shapes genome architecture in the human pathogen Lichtheimia corymbifera: an evolutionary genomics analysis in the ancient terrestrial Mucorales (Mucoromycotina).</title>
        <authorList>
            <person name="Schwartze V.U."/>
            <person name="Winter S."/>
            <person name="Shelest E."/>
            <person name="Marcet-Houben M."/>
            <person name="Horn F."/>
            <person name="Wehner S."/>
            <person name="Hoffmann K."/>
            <person name="Riege K."/>
            <person name="Sammeth M."/>
            <person name="Nowrousian M."/>
            <person name="Valiante V."/>
            <person name="Linde J."/>
            <person name="Jacobsen I.D."/>
            <person name="Marz M."/>
            <person name="Brakhage A.A."/>
            <person name="Gabaldon T."/>
            <person name="Bocker S."/>
            <person name="Voigt K."/>
        </authorList>
    </citation>
    <scope>NUCLEOTIDE SEQUENCE [LARGE SCALE GENOMIC DNA]</scope>
    <source>
        <strain evidence="5">FSU 9682</strain>
    </source>
</reference>
<feature type="transmembrane region" description="Helical" evidence="4">
    <location>
        <begin position="9"/>
        <end position="28"/>
    </location>
</feature>
<feature type="active site" description="Nucleophile" evidence="3">
    <location>
        <position position="291"/>
    </location>
</feature>
<evidence type="ECO:0000256" key="3">
    <source>
        <dbReference type="PIRSR" id="PIRSR018153-1"/>
    </source>
</evidence>
<dbReference type="VEuPathDB" id="FungiDB:LCOR_07349.1"/>
<keyword evidence="2" id="KW-0808">Transferase</keyword>
<dbReference type="SUPFAM" id="SSF53448">
    <property type="entry name" value="Nucleotide-diphospho-sugar transferases"/>
    <property type="match status" value="1"/>
</dbReference>
<dbReference type="GO" id="GO:0006487">
    <property type="term" value="P:protein N-linked glycosylation"/>
    <property type="evidence" value="ECO:0007669"/>
    <property type="project" value="TreeGrafter"/>
</dbReference>
<dbReference type="PANTHER" id="PTHR31121:SF6">
    <property type="entry name" value="ALPHA-1,2 MANNOSYLTRANSFERASE KTR1"/>
    <property type="match status" value="1"/>
</dbReference>
<dbReference type="PIRSF" id="PIRSF018153">
    <property type="entry name" value="Glyco_trans_15"/>
    <property type="match status" value="1"/>
</dbReference>
<dbReference type="Gene3D" id="3.90.550.10">
    <property type="entry name" value="Spore Coat Polysaccharide Biosynthesis Protein SpsA, Chain A"/>
    <property type="match status" value="1"/>
</dbReference>
<keyword evidence="6" id="KW-1185">Reference proteome</keyword>
<comment type="caution">
    <text evidence="5">The sequence shown here is derived from an EMBL/GenBank/DDBJ whole genome shotgun (WGS) entry which is preliminary data.</text>
</comment>
<dbReference type="GO" id="GO:0000026">
    <property type="term" value="F:alpha-1,2-mannosyltransferase activity"/>
    <property type="evidence" value="ECO:0007669"/>
    <property type="project" value="TreeGrafter"/>
</dbReference>
<evidence type="ECO:0000256" key="4">
    <source>
        <dbReference type="SAM" id="Phobius"/>
    </source>
</evidence>
<dbReference type="InterPro" id="IPR002685">
    <property type="entry name" value="Glyco_trans_15"/>
</dbReference>
<evidence type="ECO:0000313" key="6">
    <source>
        <dbReference type="Proteomes" id="UP000027586"/>
    </source>
</evidence>
<proteinExistence type="inferred from homology"/>
<dbReference type="STRING" id="1263082.A0A068S4W0"/>
<dbReference type="OrthoDB" id="439943at2759"/>
<evidence type="ECO:0000256" key="2">
    <source>
        <dbReference type="ARBA" id="ARBA00022679"/>
    </source>
</evidence>
<dbReference type="GO" id="GO:0016020">
    <property type="term" value="C:membrane"/>
    <property type="evidence" value="ECO:0007669"/>
    <property type="project" value="InterPro"/>
</dbReference>
<keyword evidence="4" id="KW-0472">Membrane</keyword>
<evidence type="ECO:0000256" key="1">
    <source>
        <dbReference type="ARBA" id="ARBA00007677"/>
    </source>
</evidence>
<dbReference type="GO" id="GO:0005794">
    <property type="term" value="C:Golgi apparatus"/>
    <property type="evidence" value="ECO:0007669"/>
    <property type="project" value="TreeGrafter"/>
</dbReference>
<organism evidence="5 6">
    <name type="scientific">Lichtheimia corymbifera JMRC:FSU:9682</name>
    <dbReference type="NCBI Taxonomy" id="1263082"/>
    <lineage>
        <taxon>Eukaryota</taxon>
        <taxon>Fungi</taxon>
        <taxon>Fungi incertae sedis</taxon>
        <taxon>Mucoromycota</taxon>
        <taxon>Mucoromycotina</taxon>
        <taxon>Mucoromycetes</taxon>
        <taxon>Mucorales</taxon>
        <taxon>Lichtheimiaceae</taxon>
        <taxon>Lichtheimia</taxon>
    </lineage>
</organism>